<dbReference type="RefSeq" id="WP_089715845.1">
    <property type="nucleotide sequence ID" value="NZ_FMAR01000055.1"/>
</dbReference>
<gene>
    <name evidence="1" type="ORF">GA0116948_1551</name>
</gene>
<organism evidence="1 2">
    <name type="scientific">Chitinophaga costaii</name>
    <dbReference type="NCBI Taxonomy" id="1335309"/>
    <lineage>
        <taxon>Bacteria</taxon>
        <taxon>Pseudomonadati</taxon>
        <taxon>Bacteroidota</taxon>
        <taxon>Chitinophagia</taxon>
        <taxon>Chitinophagales</taxon>
        <taxon>Chitinophagaceae</taxon>
        <taxon>Chitinophaga</taxon>
    </lineage>
</organism>
<dbReference type="Gene3D" id="1.25.40.10">
    <property type="entry name" value="Tetratricopeptide repeat domain"/>
    <property type="match status" value="1"/>
</dbReference>
<evidence type="ECO:0000313" key="2">
    <source>
        <dbReference type="Proteomes" id="UP000242818"/>
    </source>
</evidence>
<dbReference type="Proteomes" id="UP000242818">
    <property type="component" value="Unassembled WGS sequence"/>
</dbReference>
<evidence type="ECO:0000313" key="1">
    <source>
        <dbReference type="EMBL" id="SCC65589.1"/>
    </source>
</evidence>
<dbReference type="EMBL" id="FMAR01000055">
    <property type="protein sequence ID" value="SCC65589.1"/>
    <property type="molecule type" value="Genomic_DNA"/>
</dbReference>
<evidence type="ECO:0008006" key="3">
    <source>
        <dbReference type="Google" id="ProtNLM"/>
    </source>
</evidence>
<proteinExistence type="predicted"/>
<keyword evidence="2" id="KW-1185">Reference proteome</keyword>
<reference evidence="1 2" key="1">
    <citation type="submission" date="2016-08" db="EMBL/GenBank/DDBJ databases">
        <authorList>
            <person name="Seilhamer J.J."/>
        </authorList>
    </citation>
    <scope>NUCLEOTIDE SEQUENCE [LARGE SCALE GENOMIC DNA]</scope>
    <source>
        <strain evidence="1 2">A37T2</strain>
    </source>
</reference>
<protein>
    <recommendedName>
        <fullName evidence="3">Tetratricopeptide repeat-containing protein</fullName>
    </recommendedName>
</protein>
<dbReference type="AlphaFoldDB" id="A0A1C4GBL1"/>
<dbReference type="InterPro" id="IPR011990">
    <property type="entry name" value="TPR-like_helical_dom_sf"/>
</dbReference>
<sequence length="226" mass="25956">MQQIDVWSLIKQKEFESACMYADLQFEKTGNISLLRNKILALLNLNRFEECIDLSNKIISLTKGDADSDFILQGIAFWSLGYKVNAIQCWENGESSIYSDATGGINIKLIRYFAACKLGDKPMKEKIFKSVKKLLKSKRSTNWPIPVGSFLMDLIDEQSLLSSISSVGYLRERELCDYYFVLATKKLAMGDFINYHKDLKKCLELNVVVYLEPTYYLAKSELQYVE</sequence>
<dbReference type="SUPFAM" id="SSF48452">
    <property type="entry name" value="TPR-like"/>
    <property type="match status" value="1"/>
</dbReference>
<accession>A0A1C4GBL1</accession>
<name>A0A1C4GBL1_9BACT</name>